<dbReference type="GO" id="GO:0006334">
    <property type="term" value="P:nucleosome assembly"/>
    <property type="evidence" value="ECO:0007669"/>
    <property type="project" value="InterPro"/>
</dbReference>
<organism evidence="2 3">
    <name type="scientific">Glossina austeni</name>
    <name type="common">Savannah tsetse fly</name>
    <dbReference type="NCBI Taxonomy" id="7395"/>
    <lineage>
        <taxon>Eukaryota</taxon>
        <taxon>Metazoa</taxon>
        <taxon>Ecdysozoa</taxon>
        <taxon>Arthropoda</taxon>
        <taxon>Hexapoda</taxon>
        <taxon>Insecta</taxon>
        <taxon>Pterygota</taxon>
        <taxon>Neoptera</taxon>
        <taxon>Endopterygota</taxon>
        <taxon>Diptera</taxon>
        <taxon>Brachycera</taxon>
        <taxon>Muscomorpha</taxon>
        <taxon>Hippoboscoidea</taxon>
        <taxon>Glossinidae</taxon>
        <taxon>Glossina</taxon>
    </lineage>
</organism>
<dbReference type="Proteomes" id="UP000078200">
    <property type="component" value="Unassembled WGS sequence"/>
</dbReference>
<dbReference type="AlphaFoldDB" id="A0A1A9V7B0"/>
<dbReference type="InterPro" id="IPR005818">
    <property type="entry name" value="Histone_H1/H5_H15"/>
</dbReference>
<evidence type="ECO:0000259" key="1">
    <source>
        <dbReference type="PROSITE" id="PS51504"/>
    </source>
</evidence>
<evidence type="ECO:0000313" key="3">
    <source>
        <dbReference type="Proteomes" id="UP000078200"/>
    </source>
</evidence>
<keyword evidence="3" id="KW-1185">Reference proteome</keyword>
<accession>A0A1A9V7B0</accession>
<dbReference type="VEuPathDB" id="VectorBase:GAUT028221"/>
<name>A0A1A9V7B0_GLOAU</name>
<sequence length="243" mass="27979">MASAIHKYKLLFKYPKLWGVNSEWVNWEVDCRQLAATLTGKLGYRVTTNDVRFKVKAIKLALRKLDKSKGTARTRLGAFLWYALRLGLRYAADRITQQLISDGQIKINIRRFSEDLIGFEETDTVSDRWVPYLNEMIDERIREIVTATFGGTTGEETTADGIQRPAKVDNREIDYYFDDEGPSTSAKARQRLAEWQIEREQPEQELVDLAILKLKEKDGSSVPAIKKAIMVEYPETNEKRLLT</sequence>
<dbReference type="Gene3D" id="1.10.10.10">
    <property type="entry name" value="Winged helix-like DNA-binding domain superfamily/Winged helix DNA-binding domain"/>
    <property type="match status" value="1"/>
</dbReference>
<reference evidence="2" key="1">
    <citation type="submission" date="2020-05" db="UniProtKB">
        <authorList>
            <consortium name="EnsemblMetazoa"/>
        </authorList>
    </citation>
    <scope>IDENTIFICATION</scope>
    <source>
        <strain evidence="2">TTRI</strain>
    </source>
</reference>
<evidence type="ECO:0000313" key="2">
    <source>
        <dbReference type="EnsemblMetazoa" id="GAUT028221-PA"/>
    </source>
</evidence>
<dbReference type="PROSITE" id="PS51504">
    <property type="entry name" value="H15"/>
    <property type="match status" value="1"/>
</dbReference>
<protein>
    <recommendedName>
        <fullName evidence="1">H15 domain-containing protein</fullName>
    </recommendedName>
</protein>
<proteinExistence type="predicted"/>
<dbReference type="InterPro" id="IPR036388">
    <property type="entry name" value="WH-like_DNA-bd_sf"/>
</dbReference>
<dbReference type="GO" id="GO:0003677">
    <property type="term" value="F:DNA binding"/>
    <property type="evidence" value="ECO:0007669"/>
    <property type="project" value="InterPro"/>
</dbReference>
<dbReference type="EnsemblMetazoa" id="GAUT028221-RA">
    <property type="protein sequence ID" value="GAUT028221-PA"/>
    <property type="gene ID" value="GAUT028221"/>
</dbReference>
<dbReference type="Pfam" id="PF00538">
    <property type="entry name" value="Linker_histone"/>
    <property type="match status" value="1"/>
</dbReference>
<dbReference type="GO" id="GO:0000786">
    <property type="term" value="C:nucleosome"/>
    <property type="evidence" value="ECO:0007669"/>
    <property type="project" value="InterPro"/>
</dbReference>
<feature type="domain" description="H15" evidence="1">
    <location>
        <begin position="199"/>
        <end position="243"/>
    </location>
</feature>